<gene>
    <name evidence="3" type="ORF">JJB74_26630</name>
</gene>
<evidence type="ECO:0000259" key="2">
    <source>
        <dbReference type="Pfam" id="PF07589"/>
    </source>
</evidence>
<dbReference type="AlphaFoldDB" id="A0A934SZM0"/>
<dbReference type="InterPro" id="IPR054644">
    <property type="entry name" value="Xrt_dep_XDD4"/>
</dbReference>
<comment type="caution">
    <text evidence="3">The sequence shown here is derived from an EMBL/GenBank/DDBJ whole genome shotgun (WGS) entry which is preliminary data.</text>
</comment>
<keyword evidence="4" id="KW-1185">Reference proteome</keyword>
<dbReference type="EMBL" id="JAEPBG010000018">
    <property type="protein sequence ID" value="MBK4738215.1"/>
    <property type="molecule type" value="Genomic_DNA"/>
</dbReference>
<name>A0A934SZM0_9BURK</name>
<dbReference type="Pfam" id="PF07589">
    <property type="entry name" value="PEP-CTERM"/>
    <property type="match status" value="1"/>
</dbReference>
<protein>
    <submittedName>
        <fullName evidence="3">PEP-CTERM sorting domain-containing protein</fullName>
    </submittedName>
</protein>
<dbReference type="Proteomes" id="UP000622890">
    <property type="component" value="Unassembled WGS sequence"/>
</dbReference>
<keyword evidence="1" id="KW-0732">Signal</keyword>
<proteinExistence type="predicted"/>
<sequence>MHVKKLVSAIGLVTAIATGNAVADTITYTGSSASLGASATFDVSGNTLQITLTNTSTADVTNTAQLLTAVFFNINNSPSLSLTGASANLGASSAIYLNGSPQTYAGLPNVGGEWAYGSGLDQYSASYGISSSGLGLFGNPNLNGNNLADPAAVDGPNFGITSAGDDLTTGNQGLNSVPIIQNSVVFNFALAPNSGLTAADFKNVTFQYGTDLSDPHITGDGGGGGTGTNVPEPGMLALLGIGLGALSLRKRISA</sequence>
<dbReference type="InterPro" id="IPR013424">
    <property type="entry name" value="Ice-binding_C"/>
</dbReference>
<evidence type="ECO:0000313" key="3">
    <source>
        <dbReference type="EMBL" id="MBK4738215.1"/>
    </source>
</evidence>
<dbReference type="NCBIfam" id="TIGR02595">
    <property type="entry name" value="PEP_CTERM"/>
    <property type="match status" value="1"/>
</dbReference>
<dbReference type="RefSeq" id="WP_200597235.1">
    <property type="nucleotide sequence ID" value="NZ_JAEPBG010000018.1"/>
</dbReference>
<organism evidence="3 4">
    <name type="scientific">Noviherbaspirillum pedocola</name>
    <dbReference type="NCBI Taxonomy" id="2801341"/>
    <lineage>
        <taxon>Bacteria</taxon>
        <taxon>Pseudomonadati</taxon>
        <taxon>Pseudomonadota</taxon>
        <taxon>Betaproteobacteria</taxon>
        <taxon>Burkholderiales</taxon>
        <taxon>Oxalobacteraceae</taxon>
        <taxon>Noviherbaspirillum</taxon>
    </lineage>
</organism>
<evidence type="ECO:0000256" key="1">
    <source>
        <dbReference type="SAM" id="SignalP"/>
    </source>
</evidence>
<accession>A0A934SZM0</accession>
<reference evidence="3" key="1">
    <citation type="submission" date="2021-01" db="EMBL/GenBank/DDBJ databases">
        <title>Genome sequence of strain Noviherbaspirillum sp. DKR-6.</title>
        <authorList>
            <person name="Chaudhary D.K."/>
        </authorList>
    </citation>
    <scope>NUCLEOTIDE SEQUENCE</scope>
    <source>
        <strain evidence="3">DKR-6</strain>
    </source>
</reference>
<feature type="signal peptide" evidence="1">
    <location>
        <begin position="1"/>
        <end position="23"/>
    </location>
</feature>
<dbReference type="NCBIfam" id="NF045504">
    <property type="entry name" value="Xrt_dep_XDD4"/>
    <property type="match status" value="1"/>
</dbReference>
<evidence type="ECO:0000313" key="4">
    <source>
        <dbReference type="Proteomes" id="UP000622890"/>
    </source>
</evidence>
<feature type="chain" id="PRO_5037051271" evidence="1">
    <location>
        <begin position="24"/>
        <end position="254"/>
    </location>
</feature>
<feature type="domain" description="Ice-binding protein C-terminal" evidence="2">
    <location>
        <begin position="230"/>
        <end position="251"/>
    </location>
</feature>